<proteinExistence type="predicted"/>
<feature type="non-terminal residue" evidence="1">
    <location>
        <position position="1"/>
    </location>
</feature>
<evidence type="ECO:0000313" key="1">
    <source>
        <dbReference type="EMBL" id="EDH7412444.1"/>
    </source>
</evidence>
<sequence>FLLDRKLKGKAEFNGKVGFDKSLNFVVNSPNLFEGKLQSTFKDNLLLADLNGVDLSSLAQGLDFMDIYQGKADMKANYNLLSEEGEVNLDMKEGKLKPNLITNALKILTLKDITNDVYRTANAKALIKKENIKLNLNMQADRSYILVQSGALNSKSGALNLPFDIKLDRANFKGSITGTTENPKVNLNAGSVLNSIKNVVGGGVSDGAKSTGDKVDKAVNKLLNKIF</sequence>
<organism evidence="1">
    <name type="scientific">Campylobacter jejuni</name>
    <dbReference type="NCBI Taxonomy" id="197"/>
    <lineage>
        <taxon>Bacteria</taxon>
        <taxon>Pseudomonadati</taxon>
        <taxon>Campylobacterota</taxon>
        <taxon>Epsilonproteobacteria</taxon>
        <taxon>Campylobacterales</taxon>
        <taxon>Campylobacteraceae</taxon>
        <taxon>Campylobacter</taxon>
    </lineage>
</organism>
<name>A0A6C7WQK0_CAMJU</name>
<dbReference type="AlphaFoldDB" id="A0A6C7WQK0"/>
<dbReference type="EMBL" id="AAMIQP010000056">
    <property type="protein sequence ID" value="EDH7412444.1"/>
    <property type="molecule type" value="Genomic_DNA"/>
</dbReference>
<protein>
    <recommendedName>
        <fullName evidence="2">AsmA family protein</fullName>
    </recommendedName>
</protein>
<reference evidence="1" key="1">
    <citation type="submission" date="2019-10" db="EMBL/GenBank/DDBJ databases">
        <authorList>
            <consortium name="NARMS: The National Antimicrobial Resistance Monitoring System"/>
        </authorList>
    </citation>
    <scope>NUCLEOTIDE SEQUENCE</scope>
    <source>
        <strain evidence="1">FSIS21925702</strain>
    </source>
</reference>
<accession>A0A6C7WQK0</accession>
<gene>
    <name evidence="1" type="ORF">GD389_05105</name>
</gene>
<evidence type="ECO:0008006" key="2">
    <source>
        <dbReference type="Google" id="ProtNLM"/>
    </source>
</evidence>
<comment type="caution">
    <text evidence="1">The sequence shown here is derived from an EMBL/GenBank/DDBJ whole genome shotgun (WGS) entry which is preliminary data.</text>
</comment>